<evidence type="ECO:0008006" key="2">
    <source>
        <dbReference type="Google" id="ProtNLM"/>
    </source>
</evidence>
<dbReference type="AlphaFoldDB" id="A0A3B0SVL0"/>
<sequence length="96" mass="10301">MNKYVLLHKGFVTPTQEIGEAWGAWFASIAEHIVDAGNPFGAAREIAKDGTTDLPLDLDAFTGYTIINAGDFDEATAIASTCPFISGIRVYEAMAM</sequence>
<dbReference type="SUPFAM" id="SSF54909">
    <property type="entry name" value="Dimeric alpha+beta barrel"/>
    <property type="match status" value="1"/>
</dbReference>
<gene>
    <name evidence="1" type="ORF">MNBD_ACTINO01-1327</name>
</gene>
<protein>
    <recommendedName>
        <fullName evidence="2">YCII-related domain-containing protein</fullName>
    </recommendedName>
</protein>
<dbReference type="EMBL" id="UOEI01000396">
    <property type="protein sequence ID" value="VAW04429.1"/>
    <property type="molecule type" value="Genomic_DNA"/>
</dbReference>
<accession>A0A3B0SVL0</accession>
<name>A0A3B0SVL0_9ZZZZ</name>
<reference evidence="1" key="1">
    <citation type="submission" date="2018-06" db="EMBL/GenBank/DDBJ databases">
        <authorList>
            <person name="Zhirakovskaya E."/>
        </authorList>
    </citation>
    <scope>NUCLEOTIDE SEQUENCE</scope>
</reference>
<dbReference type="InterPro" id="IPR011008">
    <property type="entry name" value="Dimeric_a/b-barrel"/>
</dbReference>
<proteinExistence type="predicted"/>
<evidence type="ECO:0000313" key="1">
    <source>
        <dbReference type="EMBL" id="VAW04429.1"/>
    </source>
</evidence>
<organism evidence="1">
    <name type="scientific">hydrothermal vent metagenome</name>
    <dbReference type="NCBI Taxonomy" id="652676"/>
    <lineage>
        <taxon>unclassified sequences</taxon>
        <taxon>metagenomes</taxon>
        <taxon>ecological metagenomes</taxon>
    </lineage>
</organism>